<evidence type="ECO:0000313" key="3">
    <source>
        <dbReference type="Proteomes" id="UP000289738"/>
    </source>
</evidence>
<feature type="transmembrane region" description="Helical" evidence="1">
    <location>
        <begin position="104"/>
        <end position="123"/>
    </location>
</feature>
<gene>
    <name evidence="2" type="ORF">Ahy_A04g018660</name>
</gene>
<feature type="transmembrane region" description="Helical" evidence="1">
    <location>
        <begin position="58"/>
        <end position="84"/>
    </location>
</feature>
<name>A0A445DE79_ARAHY</name>
<proteinExistence type="predicted"/>
<dbReference type="AlphaFoldDB" id="A0A445DE79"/>
<keyword evidence="1" id="KW-1133">Transmembrane helix</keyword>
<keyword evidence="1" id="KW-0472">Membrane</keyword>
<sequence length="190" mass="21162">MVVVLSCVQDKPALPEDESREREEEETDVTADGGCDAIQLYISDWMGSKVYSGEHGKLYFVAIPLYTIGYWYGVRCLMLTWAVTGLMSLDVEPIVRALGAAKNLWAAENFILAGSLAITLYISKLVKDERLERNDLTFTHYSGNTKLAMEKRVWSLKALSPRSVPLDSYLMVMSSLSQLELGSTPVQISV</sequence>
<keyword evidence="1" id="KW-0812">Transmembrane</keyword>
<dbReference type="EMBL" id="SDMP01000004">
    <property type="protein sequence ID" value="RYR61481.1"/>
    <property type="molecule type" value="Genomic_DNA"/>
</dbReference>
<organism evidence="2 3">
    <name type="scientific">Arachis hypogaea</name>
    <name type="common">Peanut</name>
    <dbReference type="NCBI Taxonomy" id="3818"/>
    <lineage>
        <taxon>Eukaryota</taxon>
        <taxon>Viridiplantae</taxon>
        <taxon>Streptophyta</taxon>
        <taxon>Embryophyta</taxon>
        <taxon>Tracheophyta</taxon>
        <taxon>Spermatophyta</taxon>
        <taxon>Magnoliopsida</taxon>
        <taxon>eudicotyledons</taxon>
        <taxon>Gunneridae</taxon>
        <taxon>Pentapetalae</taxon>
        <taxon>rosids</taxon>
        <taxon>fabids</taxon>
        <taxon>Fabales</taxon>
        <taxon>Fabaceae</taxon>
        <taxon>Papilionoideae</taxon>
        <taxon>50 kb inversion clade</taxon>
        <taxon>dalbergioids sensu lato</taxon>
        <taxon>Dalbergieae</taxon>
        <taxon>Pterocarpus clade</taxon>
        <taxon>Arachis</taxon>
    </lineage>
</organism>
<keyword evidence="3" id="KW-1185">Reference proteome</keyword>
<evidence type="ECO:0000256" key="1">
    <source>
        <dbReference type="SAM" id="Phobius"/>
    </source>
</evidence>
<evidence type="ECO:0000313" key="2">
    <source>
        <dbReference type="EMBL" id="RYR61481.1"/>
    </source>
</evidence>
<reference evidence="2 3" key="1">
    <citation type="submission" date="2019-01" db="EMBL/GenBank/DDBJ databases">
        <title>Sequencing of cultivated peanut Arachis hypogaea provides insights into genome evolution and oil improvement.</title>
        <authorList>
            <person name="Chen X."/>
        </authorList>
    </citation>
    <scope>NUCLEOTIDE SEQUENCE [LARGE SCALE GENOMIC DNA]</scope>
    <source>
        <strain evidence="3">cv. Fuhuasheng</strain>
        <tissue evidence="2">Leaves</tissue>
    </source>
</reference>
<comment type="caution">
    <text evidence="2">The sequence shown here is derived from an EMBL/GenBank/DDBJ whole genome shotgun (WGS) entry which is preliminary data.</text>
</comment>
<dbReference type="Proteomes" id="UP000289738">
    <property type="component" value="Chromosome A04"/>
</dbReference>
<accession>A0A445DE79</accession>
<protein>
    <submittedName>
        <fullName evidence="2">Uncharacterized protein</fullName>
    </submittedName>
</protein>